<dbReference type="PROSITE" id="PS50928">
    <property type="entry name" value="ABC_TM1"/>
    <property type="match status" value="1"/>
</dbReference>
<evidence type="ECO:0000256" key="3">
    <source>
        <dbReference type="ARBA" id="ARBA00022448"/>
    </source>
</evidence>
<dbReference type="Gene3D" id="1.10.3720.10">
    <property type="entry name" value="MetI-like"/>
    <property type="match status" value="1"/>
</dbReference>
<feature type="transmembrane region" description="Helical" evidence="8">
    <location>
        <begin position="134"/>
        <end position="157"/>
    </location>
</feature>
<feature type="transmembrane region" description="Helical" evidence="8">
    <location>
        <begin position="284"/>
        <end position="308"/>
    </location>
</feature>
<dbReference type="PANTHER" id="PTHR42929">
    <property type="entry name" value="INNER MEMBRANE ABC TRANSPORTER PERMEASE PROTEIN YDCU-RELATED-RELATED"/>
    <property type="match status" value="1"/>
</dbReference>
<feature type="transmembrane region" description="Helical" evidence="8">
    <location>
        <begin position="49"/>
        <end position="73"/>
    </location>
</feature>
<feature type="domain" description="ABC transmembrane type-1" evidence="9">
    <location>
        <begin position="99"/>
        <end position="305"/>
    </location>
</feature>
<evidence type="ECO:0000256" key="5">
    <source>
        <dbReference type="ARBA" id="ARBA00022692"/>
    </source>
</evidence>
<evidence type="ECO:0000313" key="11">
    <source>
        <dbReference type="Proteomes" id="UP001500064"/>
    </source>
</evidence>
<name>A0ABN2FC82_9ACTN</name>
<accession>A0ABN2FC82</accession>
<dbReference type="SUPFAM" id="SSF161098">
    <property type="entry name" value="MetI-like"/>
    <property type="match status" value="1"/>
</dbReference>
<gene>
    <name evidence="10" type="ORF">GCM10009733_039570</name>
</gene>
<dbReference type="CDD" id="cd06261">
    <property type="entry name" value="TM_PBP2"/>
    <property type="match status" value="1"/>
</dbReference>
<keyword evidence="11" id="KW-1185">Reference proteome</keyword>
<evidence type="ECO:0000256" key="2">
    <source>
        <dbReference type="ARBA" id="ARBA00007069"/>
    </source>
</evidence>
<evidence type="ECO:0000256" key="7">
    <source>
        <dbReference type="ARBA" id="ARBA00023136"/>
    </source>
</evidence>
<reference evidence="10 11" key="1">
    <citation type="journal article" date="2019" name="Int. J. Syst. Evol. Microbiol.">
        <title>The Global Catalogue of Microorganisms (GCM) 10K type strain sequencing project: providing services to taxonomists for standard genome sequencing and annotation.</title>
        <authorList>
            <consortium name="The Broad Institute Genomics Platform"/>
            <consortium name="The Broad Institute Genome Sequencing Center for Infectious Disease"/>
            <person name="Wu L."/>
            <person name="Ma J."/>
        </authorList>
    </citation>
    <scope>NUCLEOTIDE SEQUENCE [LARGE SCALE GENOMIC DNA]</scope>
    <source>
        <strain evidence="10 11">JCM 13929</strain>
    </source>
</reference>
<evidence type="ECO:0000256" key="8">
    <source>
        <dbReference type="RuleBase" id="RU363032"/>
    </source>
</evidence>
<feature type="transmembrane region" description="Helical" evidence="8">
    <location>
        <begin position="228"/>
        <end position="250"/>
    </location>
</feature>
<keyword evidence="5 8" id="KW-0812">Transmembrane</keyword>
<keyword evidence="7 8" id="KW-0472">Membrane</keyword>
<evidence type="ECO:0000256" key="4">
    <source>
        <dbReference type="ARBA" id="ARBA00022475"/>
    </source>
</evidence>
<dbReference type="PANTHER" id="PTHR42929:SF5">
    <property type="entry name" value="ABC TRANSPORTER PERMEASE PROTEIN"/>
    <property type="match status" value="1"/>
</dbReference>
<feature type="transmembrane region" description="Helical" evidence="8">
    <location>
        <begin position="98"/>
        <end position="122"/>
    </location>
</feature>
<dbReference type="Proteomes" id="UP001500064">
    <property type="component" value="Unassembled WGS sequence"/>
</dbReference>
<evidence type="ECO:0000256" key="6">
    <source>
        <dbReference type="ARBA" id="ARBA00022989"/>
    </source>
</evidence>
<comment type="similarity">
    <text evidence="2">Belongs to the binding-protein-dependent transport system permease family. CysTW subfamily.</text>
</comment>
<feature type="transmembrane region" description="Helical" evidence="8">
    <location>
        <begin position="186"/>
        <end position="207"/>
    </location>
</feature>
<keyword evidence="4" id="KW-1003">Cell membrane</keyword>
<keyword evidence="6 8" id="KW-1133">Transmembrane helix</keyword>
<dbReference type="EMBL" id="BAAAMU010000026">
    <property type="protein sequence ID" value="GAA1638508.1"/>
    <property type="molecule type" value="Genomic_DNA"/>
</dbReference>
<protein>
    <submittedName>
        <fullName evidence="10">ABC transporter permease</fullName>
    </submittedName>
</protein>
<evidence type="ECO:0000259" key="9">
    <source>
        <dbReference type="PROSITE" id="PS50928"/>
    </source>
</evidence>
<dbReference type="Pfam" id="PF00528">
    <property type="entry name" value="BPD_transp_1"/>
    <property type="match status" value="1"/>
</dbReference>
<evidence type="ECO:0000256" key="1">
    <source>
        <dbReference type="ARBA" id="ARBA00004651"/>
    </source>
</evidence>
<organism evidence="10 11">
    <name type="scientific">Nonomuraea maheshkhaliensis</name>
    <dbReference type="NCBI Taxonomy" id="419590"/>
    <lineage>
        <taxon>Bacteria</taxon>
        <taxon>Bacillati</taxon>
        <taxon>Actinomycetota</taxon>
        <taxon>Actinomycetes</taxon>
        <taxon>Streptosporangiales</taxon>
        <taxon>Streptosporangiaceae</taxon>
        <taxon>Nonomuraea</taxon>
    </lineage>
</organism>
<dbReference type="InterPro" id="IPR035906">
    <property type="entry name" value="MetI-like_sf"/>
</dbReference>
<keyword evidence="3 8" id="KW-0813">Transport</keyword>
<comment type="caution">
    <text evidence="10">The sequence shown here is derived from an EMBL/GenBank/DDBJ whole genome shotgun (WGS) entry which is preliminary data.</text>
</comment>
<sequence length="315" mass="33835">MSRYLDFTQGFVREAPHNLWSGSWNRFRNRFRPTVRHARKDADISRSSALLLVPGLVLLVVGFLIPSAAMLFAPPDVPTGEIFTRLGEMLTDPYDLEVIGRTVGLALAVTVICVVLGFPIAYWLARSPSRWSGVLLAVAIFPLMLSNVVRTFGWLVILGSKGALGRLLVQLGVVDVAPQLLYTKPAIILGLTQLFLPLAIISCYSAVAQVDPGLDDASRGLGGSRMRTMWSIVIPLTMPGIVVAATLVFAGSVTAYTTPYLLGGSSQRMLSTQLYSYATTTVDWASASATALIMTVLVFLVSGLSSLIGRKGATS</sequence>
<dbReference type="InterPro" id="IPR000515">
    <property type="entry name" value="MetI-like"/>
</dbReference>
<comment type="subcellular location">
    <subcellularLocation>
        <location evidence="1 8">Cell membrane</location>
        <topology evidence="1 8">Multi-pass membrane protein</topology>
    </subcellularLocation>
</comment>
<evidence type="ECO:0000313" key="10">
    <source>
        <dbReference type="EMBL" id="GAA1638508.1"/>
    </source>
</evidence>
<proteinExistence type="inferred from homology"/>